<reference evidence="2" key="1">
    <citation type="submission" date="2021-01" db="UniProtKB">
        <authorList>
            <consortium name="EnsemblMetazoa"/>
        </authorList>
    </citation>
    <scope>IDENTIFICATION</scope>
</reference>
<keyword evidence="3" id="KW-1185">Reference proteome</keyword>
<dbReference type="PANTHER" id="PTHR21844:SF2">
    <property type="entry name" value="PROLINE-RICH AKT1 SUBSTRATE 1"/>
    <property type="match status" value="1"/>
</dbReference>
<dbReference type="RefSeq" id="XP_022665202.1">
    <property type="nucleotide sequence ID" value="XM_022809467.1"/>
</dbReference>
<dbReference type="GO" id="GO:0048011">
    <property type="term" value="P:neurotrophin TRK receptor signaling pathway"/>
    <property type="evidence" value="ECO:0007669"/>
    <property type="project" value="InterPro"/>
</dbReference>
<organism evidence="2 3">
    <name type="scientific">Varroa destructor</name>
    <name type="common">Honeybee mite</name>
    <dbReference type="NCBI Taxonomy" id="109461"/>
    <lineage>
        <taxon>Eukaryota</taxon>
        <taxon>Metazoa</taxon>
        <taxon>Ecdysozoa</taxon>
        <taxon>Arthropoda</taxon>
        <taxon>Chelicerata</taxon>
        <taxon>Arachnida</taxon>
        <taxon>Acari</taxon>
        <taxon>Parasitiformes</taxon>
        <taxon>Mesostigmata</taxon>
        <taxon>Gamasina</taxon>
        <taxon>Dermanyssoidea</taxon>
        <taxon>Varroidae</taxon>
        <taxon>Varroa</taxon>
    </lineage>
</organism>
<dbReference type="PANTHER" id="PTHR21844">
    <property type="entry name" value="AKT1 SUBSTRATE 1 PROTEIN"/>
    <property type="match status" value="1"/>
</dbReference>
<dbReference type="GO" id="GO:0032007">
    <property type="term" value="P:negative regulation of TOR signaling"/>
    <property type="evidence" value="ECO:0007669"/>
    <property type="project" value="InterPro"/>
</dbReference>
<dbReference type="RefSeq" id="XP_022665205.1">
    <property type="nucleotide sequence ID" value="XM_022809470.1"/>
</dbReference>
<dbReference type="RefSeq" id="XP_022665208.1">
    <property type="nucleotide sequence ID" value="XM_022809473.1"/>
</dbReference>
<proteinExistence type="predicted"/>
<dbReference type="EnsemblMetazoa" id="XM_022809472">
    <property type="protein sequence ID" value="XP_022665207"/>
    <property type="gene ID" value="LOC111252077"/>
</dbReference>
<dbReference type="Proteomes" id="UP000594260">
    <property type="component" value="Unplaced"/>
</dbReference>
<dbReference type="RefSeq" id="XP_022665207.1">
    <property type="nucleotide sequence ID" value="XM_022809472.1"/>
</dbReference>
<evidence type="ECO:0000256" key="1">
    <source>
        <dbReference type="SAM" id="MobiDB-lite"/>
    </source>
</evidence>
<dbReference type="EnsemblMetazoa" id="XM_022809469">
    <property type="protein sequence ID" value="XP_022665204"/>
    <property type="gene ID" value="LOC111252077"/>
</dbReference>
<name>A0A7M7KDI1_VARDE</name>
<dbReference type="OrthoDB" id="9992964at2759"/>
<dbReference type="RefSeq" id="XP_022665206.1">
    <property type="nucleotide sequence ID" value="XM_022809471.1"/>
</dbReference>
<protein>
    <submittedName>
        <fullName evidence="2">Uncharacterized protein</fullName>
    </submittedName>
</protein>
<dbReference type="Pfam" id="PF15798">
    <property type="entry name" value="PRAS"/>
    <property type="match status" value="1"/>
</dbReference>
<dbReference type="KEGG" id="vde:111252077"/>
<dbReference type="RefSeq" id="XP_022665204.1">
    <property type="nucleotide sequence ID" value="XM_022809469.1"/>
</dbReference>
<dbReference type="GeneID" id="111252077"/>
<dbReference type="EnsemblMetazoa" id="XM_022809465">
    <property type="protein sequence ID" value="XP_022665200"/>
    <property type="gene ID" value="LOC111252077"/>
</dbReference>
<evidence type="ECO:0000313" key="2">
    <source>
        <dbReference type="EnsemblMetazoa" id="XP_022665200"/>
    </source>
</evidence>
<dbReference type="InParanoid" id="A0A7M7KDI1"/>
<dbReference type="RefSeq" id="XP_022665203.1">
    <property type="nucleotide sequence ID" value="XM_022809468.1"/>
</dbReference>
<accession>A0A7M7KDI1</accession>
<dbReference type="EnsemblMetazoa" id="XM_022809467">
    <property type="protein sequence ID" value="XP_022665202"/>
    <property type="gene ID" value="LOC111252077"/>
</dbReference>
<dbReference type="RefSeq" id="XP_022665200.1">
    <property type="nucleotide sequence ID" value="XM_022809465.1"/>
</dbReference>
<sequence>MEAKAGDVMLFSCGCLNVELRCDSTATSSFEDDHLRSALGGQLILLERPQKRVVHEWLLREKHGIRHCFACNTPVFSFLASDSQKQQETQQEPHQEQPQALVVSNNLRRDETWISDLRRHPSFSECFQILVDPTIAHTQLAGLQENAEHGPHKEDSLVPGYIEGVRSKVSQVVKQVMAEKQYQIEEEHRRALDSLRQLKSKCDLQCNTLLKIIEYQETAEERRFSTATTKSSSFSVARSESMESKASQRSGGFGLRDRESSGSGGITGTAGFDDDVFEMQFNDEAIYEDGEGGIEQAEEAREMGAEGDGDEQFDDDDEVVSALSQERTRRSSMDLTQYAASAPIQVPVDAANWASLRPEEEGLDAREPSLARPECLEDIARSMRDISDRMVDDHTKVFGDLPRPRLYTNQF</sequence>
<dbReference type="AlphaFoldDB" id="A0A7M7KDI1"/>
<dbReference type="EnsemblMetazoa" id="XM_022809473">
    <property type="protein sequence ID" value="XP_022665208"/>
    <property type="gene ID" value="LOC111252077"/>
</dbReference>
<evidence type="ECO:0000313" key="3">
    <source>
        <dbReference type="Proteomes" id="UP000594260"/>
    </source>
</evidence>
<dbReference type="EnsemblMetazoa" id="XM_022809470">
    <property type="protein sequence ID" value="XP_022665205"/>
    <property type="gene ID" value="LOC111252077"/>
</dbReference>
<dbReference type="EnsemblMetazoa" id="XM_022809468">
    <property type="protein sequence ID" value="XP_022665203"/>
    <property type="gene ID" value="LOC111252077"/>
</dbReference>
<feature type="region of interest" description="Disordered" evidence="1">
    <location>
        <begin position="221"/>
        <end position="272"/>
    </location>
</feature>
<dbReference type="GO" id="GO:0005737">
    <property type="term" value="C:cytoplasm"/>
    <property type="evidence" value="ECO:0007669"/>
    <property type="project" value="TreeGrafter"/>
</dbReference>
<dbReference type="EnsemblMetazoa" id="XM_022809471">
    <property type="protein sequence ID" value="XP_022665206"/>
    <property type="gene ID" value="LOC111252077"/>
</dbReference>
<dbReference type="InterPro" id="IPR026682">
    <property type="entry name" value="AKT1S1"/>
</dbReference>
<feature type="compositionally biased region" description="Low complexity" evidence="1">
    <location>
        <begin position="225"/>
        <end position="235"/>
    </location>
</feature>